<dbReference type="InterPro" id="IPR036397">
    <property type="entry name" value="RNaseH_sf"/>
</dbReference>
<evidence type="ECO:0000313" key="4">
    <source>
        <dbReference type="Proteomes" id="UP001227230"/>
    </source>
</evidence>
<dbReference type="InterPro" id="IPR052929">
    <property type="entry name" value="RNase_H-like_EbsB-rel"/>
</dbReference>
<feature type="domain" description="Reverse transcriptase zinc-binding" evidence="2">
    <location>
        <begin position="151"/>
        <end position="239"/>
    </location>
</feature>
<name>A0ABY9C8T2_VITVI</name>
<dbReference type="Gene3D" id="3.30.420.10">
    <property type="entry name" value="Ribonuclease H-like superfamily/Ribonuclease H"/>
    <property type="match status" value="1"/>
</dbReference>
<protein>
    <submittedName>
        <fullName evidence="3">Uncharacterized protein</fullName>
    </submittedName>
</protein>
<organism evidence="3 4">
    <name type="scientific">Vitis vinifera</name>
    <name type="common">Grape</name>
    <dbReference type="NCBI Taxonomy" id="29760"/>
    <lineage>
        <taxon>Eukaryota</taxon>
        <taxon>Viridiplantae</taxon>
        <taxon>Streptophyta</taxon>
        <taxon>Embryophyta</taxon>
        <taxon>Tracheophyta</taxon>
        <taxon>Spermatophyta</taxon>
        <taxon>Magnoliopsida</taxon>
        <taxon>eudicotyledons</taxon>
        <taxon>Gunneridae</taxon>
        <taxon>Pentapetalae</taxon>
        <taxon>rosids</taxon>
        <taxon>Vitales</taxon>
        <taxon>Vitaceae</taxon>
        <taxon>Viteae</taxon>
        <taxon>Vitis</taxon>
    </lineage>
</organism>
<dbReference type="Proteomes" id="UP001227230">
    <property type="component" value="Chromosome 7"/>
</dbReference>
<gene>
    <name evidence="3" type="ORF">VitviT2T_010787</name>
</gene>
<dbReference type="PANTHER" id="PTHR47074">
    <property type="entry name" value="BNAC02G40300D PROTEIN"/>
    <property type="match status" value="1"/>
</dbReference>
<proteinExistence type="predicted"/>
<sequence length="460" mass="51604">MLGKQGWNLITKPDSLIARLLKARYYCSGDFLSTRLSHNPSFTWKGLWSSRAILLKGSRWRIGDGCSIDVWNNPWLRDAENFKVETPIIHDLAHLKVHDLWIHSCKEWDVELLRGIFSPRDAQAIASIPLSSKSPPDLLIWHWDNHGNYMVKSGYRIARWLSLHGNLPSRPVAWNMLWDLSIPPKTKLCLWRACKGCLPTRSALCARGMPVTDTCVLCGGYEEDLMHLFLSCPFALSCWLQVDLIPSVNGVSSFLDWFFMLLTNVDKEVVGRVGSIIWDARLGSDQKLSNGNANTQVKWSKPSPRMLKCNVDATIFSEHQTIGLGMILRNEFGSIIGCYSKVVNGVSSPKEAEALGLREAARWLLELRVSNVIVELDVKGVYDAFYSKALDRSEFGMLIQDCRSLFLDQSFTLCHVKRQANATVDALAKAASSFASPSFWRDASPLLGAILAFDVSISSH</sequence>
<dbReference type="SUPFAM" id="SSF53098">
    <property type="entry name" value="Ribonuclease H-like"/>
    <property type="match status" value="1"/>
</dbReference>
<dbReference type="CDD" id="cd06222">
    <property type="entry name" value="RNase_H_like"/>
    <property type="match status" value="1"/>
</dbReference>
<dbReference type="InterPro" id="IPR002156">
    <property type="entry name" value="RNaseH_domain"/>
</dbReference>
<evidence type="ECO:0000313" key="3">
    <source>
        <dbReference type="EMBL" id="WJZ91740.1"/>
    </source>
</evidence>
<dbReference type="InterPro" id="IPR026960">
    <property type="entry name" value="RVT-Znf"/>
</dbReference>
<keyword evidence="4" id="KW-1185">Reference proteome</keyword>
<feature type="domain" description="RNase H type-1" evidence="1">
    <location>
        <begin position="310"/>
        <end position="431"/>
    </location>
</feature>
<dbReference type="InterPro" id="IPR012337">
    <property type="entry name" value="RNaseH-like_sf"/>
</dbReference>
<reference evidence="3 4" key="1">
    <citation type="journal article" date="2023" name="Hortic Res">
        <title>The complete reference genome for grapevine (Vitis vinifera L.) genetics and breeding.</title>
        <authorList>
            <person name="Shi X."/>
            <person name="Cao S."/>
            <person name="Wang X."/>
            <person name="Huang S."/>
            <person name="Wang Y."/>
            <person name="Liu Z."/>
            <person name="Liu W."/>
            <person name="Leng X."/>
            <person name="Peng Y."/>
            <person name="Wang N."/>
            <person name="Wang Y."/>
            <person name="Ma Z."/>
            <person name="Xu X."/>
            <person name="Zhang F."/>
            <person name="Xue H."/>
            <person name="Zhong H."/>
            <person name="Wang Y."/>
            <person name="Zhang K."/>
            <person name="Velt A."/>
            <person name="Avia K."/>
            <person name="Holtgrawe D."/>
            <person name="Grimplet J."/>
            <person name="Matus J.T."/>
            <person name="Ware D."/>
            <person name="Wu X."/>
            <person name="Wang H."/>
            <person name="Liu C."/>
            <person name="Fang Y."/>
            <person name="Rustenholz C."/>
            <person name="Cheng Z."/>
            <person name="Xiao H."/>
            <person name="Zhou Y."/>
        </authorList>
    </citation>
    <scope>NUCLEOTIDE SEQUENCE [LARGE SCALE GENOMIC DNA]</scope>
    <source>
        <strain evidence="4">cv. Pinot noir / PN40024</strain>
        <tissue evidence="3">Leaf</tissue>
    </source>
</reference>
<dbReference type="EMBL" id="CP126654">
    <property type="protein sequence ID" value="WJZ91740.1"/>
    <property type="molecule type" value="Genomic_DNA"/>
</dbReference>
<evidence type="ECO:0000259" key="1">
    <source>
        <dbReference type="Pfam" id="PF13456"/>
    </source>
</evidence>
<dbReference type="Pfam" id="PF13456">
    <property type="entry name" value="RVT_3"/>
    <property type="match status" value="1"/>
</dbReference>
<dbReference type="PANTHER" id="PTHR47074:SF54">
    <property type="entry name" value="RNASE H TYPE-1 DOMAIN-CONTAINING PROTEIN"/>
    <property type="match status" value="1"/>
</dbReference>
<dbReference type="Pfam" id="PF13966">
    <property type="entry name" value="zf-RVT"/>
    <property type="match status" value="1"/>
</dbReference>
<accession>A0ABY9C8T2</accession>
<dbReference type="InterPro" id="IPR044730">
    <property type="entry name" value="RNase_H-like_dom_plant"/>
</dbReference>
<evidence type="ECO:0000259" key="2">
    <source>
        <dbReference type="Pfam" id="PF13966"/>
    </source>
</evidence>